<gene>
    <name evidence="1" type="ORF">SAMN06296036_1353</name>
</gene>
<dbReference type="RefSeq" id="WP_143478296.1">
    <property type="nucleotide sequence ID" value="NZ_FWZT01000035.1"/>
</dbReference>
<dbReference type="Proteomes" id="UP000192907">
    <property type="component" value="Unassembled WGS sequence"/>
</dbReference>
<keyword evidence="2" id="KW-1185">Reference proteome</keyword>
<name>A0A1Y6CPQ5_9BACT</name>
<proteinExistence type="predicted"/>
<evidence type="ECO:0000313" key="1">
    <source>
        <dbReference type="EMBL" id="SMF80368.1"/>
    </source>
</evidence>
<dbReference type="AlphaFoldDB" id="A0A1Y6CPQ5"/>
<dbReference type="EMBL" id="FWZT01000035">
    <property type="protein sequence ID" value="SMF80368.1"/>
    <property type="molecule type" value="Genomic_DNA"/>
</dbReference>
<organism evidence="1 2">
    <name type="scientific">Pseudobacteriovorax antillogorgiicola</name>
    <dbReference type="NCBI Taxonomy" id="1513793"/>
    <lineage>
        <taxon>Bacteria</taxon>
        <taxon>Pseudomonadati</taxon>
        <taxon>Bdellovibrionota</taxon>
        <taxon>Oligoflexia</taxon>
        <taxon>Oligoflexales</taxon>
        <taxon>Pseudobacteriovoracaceae</taxon>
        <taxon>Pseudobacteriovorax</taxon>
    </lineage>
</organism>
<protein>
    <submittedName>
        <fullName evidence="1">Uncharacterized protein</fullName>
    </submittedName>
</protein>
<reference evidence="2" key="1">
    <citation type="submission" date="2017-04" db="EMBL/GenBank/DDBJ databases">
        <authorList>
            <person name="Varghese N."/>
            <person name="Submissions S."/>
        </authorList>
    </citation>
    <scope>NUCLEOTIDE SEQUENCE [LARGE SCALE GENOMIC DNA]</scope>
    <source>
        <strain evidence="2">RKEM611</strain>
    </source>
</reference>
<sequence>MDYADTNCPICDTEIRQEFDHEGIIFKIVVCPLCKTSFACEVERRTYYSSIYEMNESWCEMNWVKPTPNLLELNSDR</sequence>
<evidence type="ECO:0000313" key="2">
    <source>
        <dbReference type="Proteomes" id="UP000192907"/>
    </source>
</evidence>
<accession>A0A1Y6CPQ5</accession>